<evidence type="ECO:0000313" key="2">
    <source>
        <dbReference type="Proteomes" id="UP000694888"/>
    </source>
</evidence>
<keyword evidence="1" id="KW-1133">Transmembrane helix</keyword>
<gene>
    <name evidence="3 4 5 6" type="primary">LOC101856376</name>
</gene>
<dbReference type="GeneID" id="101856376"/>
<evidence type="ECO:0000313" key="3">
    <source>
        <dbReference type="RefSeq" id="XP_005108323.1"/>
    </source>
</evidence>
<dbReference type="RefSeq" id="XP_005108324.1">
    <property type="nucleotide sequence ID" value="XM_005108267.3"/>
</dbReference>
<keyword evidence="1" id="KW-0472">Membrane</keyword>
<evidence type="ECO:0000256" key="1">
    <source>
        <dbReference type="SAM" id="Phobius"/>
    </source>
</evidence>
<name>A0ABM0K451_APLCA</name>
<feature type="transmembrane region" description="Helical" evidence="1">
    <location>
        <begin position="68"/>
        <end position="93"/>
    </location>
</feature>
<evidence type="ECO:0000313" key="6">
    <source>
        <dbReference type="RefSeq" id="XP_012943477.1"/>
    </source>
</evidence>
<protein>
    <submittedName>
        <fullName evidence="3 4">Uncharacterized protein LOC101856376</fullName>
    </submittedName>
</protein>
<proteinExistence type="predicted"/>
<dbReference type="RefSeq" id="XP_005108323.1">
    <property type="nucleotide sequence ID" value="XM_005108266.3"/>
</dbReference>
<dbReference type="Proteomes" id="UP000694888">
    <property type="component" value="Unplaced"/>
</dbReference>
<reference evidence="3 4" key="1">
    <citation type="submission" date="2025-05" db="UniProtKB">
        <authorList>
            <consortium name="RefSeq"/>
        </authorList>
    </citation>
    <scope>IDENTIFICATION</scope>
</reference>
<dbReference type="RefSeq" id="XP_005108325.1">
    <property type="nucleotide sequence ID" value="XM_005108268.3"/>
</dbReference>
<accession>A0ABM0K451</accession>
<sequence>MVAITARIQHWHKEISEVMEKPRLMVTVIVIGFFNFWLASEQVRMTLHLLQYMRLAEPRDSQRLLDRYFLFGLSIFAFVWLDLMILNLILIPIRNNVKPRAERRNPVRSCRKTSSA</sequence>
<dbReference type="RefSeq" id="XP_012943477.1">
    <property type="nucleotide sequence ID" value="XM_013088023.2"/>
</dbReference>
<evidence type="ECO:0000313" key="4">
    <source>
        <dbReference type="RefSeq" id="XP_005108324.1"/>
    </source>
</evidence>
<organism evidence="2 3">
    <name type="scientific">Aplysia californica</name>
    <name type="common">California sea hare</name>
    <dbReference type="NCBI Taxonomy" id="6500"/>
    <lineage>
        <taxon>Eukaryota</taxon>
        <taxon>Metazoa</taxon>
        <taxon>Spiralia</taxon>
        <taxon>Lophotrochozoa</taxon>
        <taxon>Mollusca</taxon>
        <taxon>Gastropoda</taxon>
        <taxon>Heterobranchia</taxon>
        <taxon>Euthyneura</taxon>
        <taxon>Tectipleura</taxon>
        <taxon>Aplysiida</taxon>
        <taxon>Aplysioidea</taxon>
        <taxon>Aplysiidae</taxon>
        <taxon>Aplysia</taxon>
    </lineage>
</organism>
<feature type="transmembrane region" description="Helical" evidence="1">
    <location>
        <begin position="21"/>
        <end position="39"/>
    </location>
</feature>
<evidence type="ECO:0000313" key="5">
    <source>
        <dbReference type="RefSeq" id="XP_005108325.1"/>
    </source>
</evidence>
<keyword evidence="1" id="KW-0812">Transmembrane</keyword>
<keyword evidence="2" id="KW-1185">Reference proteome</keyword>